<dbReference type="EMBL" id="BRYB01001798">
    <property type="protein sequence ID" value="GMI33904.1"/>
    <property type="molecule type" value="Genomic_DNA"/>
</dbReference>
<accession>A0ABQ6MUS7</accession>
<keyword evidence="2" id="KW-1185">Reference proteome</keyword>
<evidence type="ECO:0000313" key="2">
    <source>
        <dbReference type="Proteomes" id="UP001165060"/>
    </source>
</evidence>
<reference evidence="1 2" key="1">
    <citation type="journal article" date="2023" name="Commun. Biol.">
        <title>Genome analysis of Parmales, the sister group of diatoms, reveals the evolutionary specialization of diatoms from phago-mixotrophs to photoautotrophs.</title>
        <authorList>
            <person name="Ban H."/>
            <person name="Sato S."/>
            <person name="Yoshikawa S."/>
            <person name="Yamada K."/>
            <person name="Nakamura Y."/>
            <person name="Ichinomiya M."/>
            <person name="Sato N."/>
            <person name="Blanc-Mathieu R."/>
            <person name="Endo H."/>
            <person name="Kuwata A."/>
            <person name="Ogata H."/>
        </authorList>
    </citation>
    <scope>NUCLEOTIDE SEQUENCE [LARGE SCALE GENOMIC DNA]</scope>
</reference>
<gene>
    <name evidence="1" type="ORF">TeGR_g5453</name>
</gene>
<proteinExistence type="predicted"/>
<protein>
    <submittedName>
        <fullName evidence="1">Uncharacterized protein</fullName>
    </submittedName>
</protein>
<organism evidence="1 2">
    <name type="scientific">Tetraparma gracilis</name>
    <dbReference type="NCBI Taxonomy" id="2962635"/>
    <lineage>
        <taxon>Eukaryota</taxon>
        <taxon>Sar</taxon>
        <taxon>Stramenopiles</taxon>
        <taxon>Ochrophyta</taxon>
        <taxon>Bolidophyceae</taxon>
        <taxon>Parmales</taxon>
        <taxon>Triparmaceae</taxon>
        <taxon>Tetraparma</taxon>
    </lineage>
</organism>
<feature type="non-terminal residue" evidence="1">
    <location>
        <position position="232"/>
    </location>
</feature>
<evidence type="ECO:0000313" key="1">
    <source>
        <dbReference type="EMBL" id="GMI33904.1"/>
    </source>
</evidence>
<sequence length="232" mass="25515">MKVEALAPLIATGATPGVDCLLISTDGASFLRNSSIEAGVCALRNWDEYELELANVTEQNAALLAAAENASAVTVCEEEEEEVYAENGATIPASQVLVLYGIAALSIMNTFKLVVYWRSMVTGIVEIIKGEVDPLSALDKVPTLKKLKKWYNENFNIKTAGLYSILMVILQEVVEFLVQSINADELARFLHWDSLSMYCNLISTNFMVFGLCMILPERFASVSMIITIDVIM</sequence>
<dbReference type="Proteomes" id="UP001165060">
    <property type="component" value="Unassembled WGS sequence"/>
</dbReference>
<name>A0ABQ6MUS7_9STRA</name>
<comment type="caution">
    <text evidence="1">The sequence shown here is derived from an EMBL/GenBank/DDBJ whole genome shotgun (WGS) entry which is preliminary data.</text>
</comment>